<protein>
    <submittedName>
        <fullName evidence="1">Helix-turn-helix domain-containing protein</fullName>
    </submittedName>
</protein>
<dbReference type="AlphaFoldDB" id="A0A848NV47"/>
<dbReference type="InterPro" id="IPR010982">
    <property type="entry name" value="Lambda_DNA-bd_dom_sf"/>
</dbReference>
<sequence>MNHTNPSRPALEKAIHLAGSQAELARRIGKKQPHIFKWLNSPNGVPEKYCYRIERAVGGLVTRRHLRPDDWQDTWPELAEGHEVRSQA</sequence>
<evidence type="ECO:0000313" key="1">
    <source>
        <dbReference type="EMBL" id="NMV37219.1"/>
    </source>
</evidence>
<comment type="caution">
    <text evidence="1">The sequence shown here is derived from an EMBL/GenBank/DDBJ whole genome shotgun (WGS) entry which is preliminary data.</text>
</comment>
<dbReference type="RefSeq" id="WP_169339406.1">
    <property type="nucleotide sequence ID" value="NZ_JABBZM010000003.1"/>
</dbReference>
<dbReference type="SUPFAM" id="SSF47413">
    <property type="entry name" value="lambda repressor-like DNA-binding domains"/>
    <property type="match status" value="1"/>
</dbReference>
<dbReference type="InterPro" id="IPR031856">
    <property type="entry name" value="YdaS_toxin-like"/>
</dbReference>
<dbReference type="Proteomes" id="UP000575469">
    <property type="component" value="Unassembled WGS sequence"/>
</dbReference>
<dbReference type="EMBL" id="JABBZM010000003">
    <property type="protein sequence ID" value="NMV37219.1"/>
    <property type="molecule type" value="Genomic_DNA"/>
</dbReference>
<gene>
    <name evidence="1" type="ORF">HGR00_04795</name>
</gene>
<reference evidence="1 2" key="1">
    <citation type="submission" date="2020-04" db="EMBL/GenBank/DDBJ databases">
        <title>Ralstonia insidiosa genome sequencing and assembly.</title>
        <authorList>
            <person name="Martins R.C.R."/>
            <person name="Perdigao-Neto L.V."/>
            <person name="Levin A.S.S."/>
            <person name="Costa S.F."/>
        </authorList>
    </citation>
    <scope>NUCLEOTIDE SEQUENCE [LARGE SCALE GENOMIC DNA]</scope>
    <source>
        <strain evidence="1 2">5047</strain>
    </source>
</reference>
<dbReference type="Gene3D" id="1.10.260.40">
    <property type="entry name" value="lambda repressor-like DNA-binding domains"/>
    <property type="match status" value="1"/>
</dbReference>
<dbReference type="Pfam" id="PF15943">
    <property type="entry name" value="YdaS_toxin"/>
    <property type="match status" value="1"/>
</dbReference>
<accession>A0A848NV47</accession>
<organism evidence="1 2">
    <name type="scientific">Ralstonia insidiosa</name>
    <dbReference type="NCBI Taxonomy" id="190721"/>
    <lineage>
        <taxon>Bacteria</taxon>
        <taxon>Pseudomonadati</taxon>
        <taxon>Pseudomonadota</taxon>
        <taxon>Betaproteobacteria</taxon>
        <taxon>Burkholderiales</taxon>
        <taxon>Burkholderiaceae</taxon>
        <taxon>Ralstonia</taxon>
    </lineage>
</organism>
<name>A0A848NV47_9RALS</name>
<proteinExistence type="predicted"/>
<evidence type="ECO:0000313" key="2">
    <source>
        <dbReference type="Proteomes" id="UP000575469"/>
    </source>
</evidence>
<dbReference type="GO" id="GO:0003677">
    <property type="term" value="F:DNA binding"/>
    <property type="evidence" value="ECO:0007669"/>
    <property type="project" value="InterPro"/>
</dbReference>